<evidence type="ECO:0000313" key="1">
    <source>
        <dbReference type="EMBL" id="AKJ67692.1"/>
    </source>
</evidence>
<reference evidence="2" key="1">
    <citation type="submission" date="2015-06" db="EMBL/GenBank/DDBJ databases">
        <authorList>
            <person name="Lim Y.L."/>
            <person name="Ee R."/>
            <person name="Yong D."/>
            <person name="How K.Y."/>
            <person name="Yin W.F."/>
            <person name="Chan K.G."/>
        </authorList>
    </citation>
    <scope>NUCLEOTIDE SEQUENCE [LARGE SCALE GENOMIC DNA]</scope>
    <source>
        <strain evidence="2">DSM 25325</strain>
    </source>
</reference>
<dbReference type="AlphaFoldDB" id="A0A0G3EQT1"/>
<organism evidence="1 2">
    <name type="scientific">Pandoraea thiooxydans</name>
    <dbReference type="NCBI Taxonomy" id="445709"/>
    <lineage>
        <taxon>Bacteria</taxon>
        <taxon>Pseudomonadati</taxon>
        <taxon>Pseudomonadota</taxon>
        <taxon>Betaproteobacteria</taxon>
        <taxon>Burkholderiales</taxon>
        <taxon>Burkholderiaceae</taxon>
        <taxon>Pandoraea</taxon>
    </lineage>
</organism>
<proteinExistence type="predicted"/>
<sequence>MDDPYDLKRFVEAQNPVYQQVCEELRGGRKRSHWMWFVFPQIEGLGRSFMAQRYAIGSLAEARAYLEHPLLGERLRACTQMVNNIEGRSVMQIFGAPDDLKFHSSMTLFSQAAADNEPFRAALQKYFDGAPDTQTMARLTQATRRP</sequence>
<dbReference type="PIRSF" id="PIRSF008546">
    <property type="entry name" value="UCP008546"/>
    <property type="match status" value="1"/>
</dbReference>
<dbReference type="KEGG" id="ptx:ABW99_05095"/>
<dbReference type="RefSeq" id="WP_047213385.1">
    <property type="nucleotide sequence ID" value="NZ_CP011568.3"/>
</dbReference>
<name>A0A0G3EQT1_9BURK</name>
<dbReference type="EMBL" id="CP011568">
    <property type="protein sequence ID" value="AKJ67692.1"/>
    <property type="molecule type" value="Genomic_DNA"/>
</dbReference>
<accession>A0A0G3EQT1</accession>
<dbReference type="PATRIC" id="fig|445709.3.peg.1096"/>
<dbReference type="OrthoDB" id="9801870at2"/>
<protein>
    <submittedName>
        <fullName evidence="1">Calpastatin</fullName>
    </submittedName>
</protein>
<dbReference type="InterPro" id="IPR014937">
    <property type="entry name" value="DUF1810"/>
</dbReference>
<dbReference type="Gene3D" id="1.25.40.380">
    <property type="entry name" value="Protein of unknown function DUF1810"/>
    <property type="match status" value="1"/>
</dbReference>
<evidence type="ECO:0000313" key="2">
    <source>
        <dbReference type="Proteomes" id="UP000036700"/>
    </source>
</evidence>
<dbReference type="Proteomes" id="UP000036700">
    <property type="component" value="Chromosome"/>
</dbReference>
<dbReference type="SUPFAM" id="SSF140736">
    <property type="entry name" value="Rv1873-like"/>
    <property type="match status" value="1"/>
</dbReference>
<gene>
    <name evidence="1" type="ORF">ABW99_05095</name>
</gene>
<dbReference type="InterPro" id="IPR036287">
    <property type="entry name" value="Rv1873-like_sf"/>
</dbReference>
<keyword evidence="2" id="KW-1185">Reference proteome</keyword>
<dbReference type="Pfam" id="PF08837">
    <property type="entry name" value="DUF1810"/>
    <property type="match status" value="1"/>
</dbReference>